<dbReference type="GO" id="GO:0022857">
    <property type="term" value="F:transmembrane transporter activity"/>
    <property type="evidence" value="ECO:0007669"/>
    <property type="project" value="InterPro"/>
</dbReference>
<dbReference type="Pfam" id="PF07690">
    <property type="entry name" value="MFS_1"/>
    <property type="match status" value="1"/>
</dbReference>
<evidence type="ECO:0000256" key="4">
    <source>
        <dbReference type="ARBA" id="ARBA00022692"/>
    </source>
</evidence>
<dbReference type="InterPro" id="IPR036259">
    <property type="entry name" value="MFS_trans_sf"/>
</dbReference>
<feature type="transmembrane region" description="Helical" evidence="7">
    <location>
        <begin position="176"/>
        <end position="195"/>
    </location>
</feature>
<keyword evidence="4 7" id="KW-0812">Transmembrane</keyword>
<dbReference type="PRINTS" id="PR01035">
    <property type="entry name" value="TCRTETA"/>
</dbReference>
<evidence type="ECO:0000256" key="7">
    <source>
        <dbReference type="SAM" id="Phobius"/>
    </source>
</evidence>
<dbReference type="PROSITE" id="PS50850">
    <property type="entry name" value="MFS"/>
    <property type="match status" value="1"/>
</dbReference>
<evidence type="ECO:0000256" key="2">
    <source>
        <dbReference type="ARBA" id="ARBA00022448"/>
    </source>
</evidence>
<evidence type="ECO:0000313" key="9">
    <source>
        <dbReference type="EMBL" id="ROR93210.1"/>
    </source>
</evidence>
<dbReference type="InterPro" id="IPR011701">
    <property type="entry name" value="MFS"/>
</dbReference>
<dbReference type="Gene3D" id="1.20.1250.20">
    <property type="entry name" value="MFS general substrate transporter like domains"/>
    <property type="match status" value="2"/>
</dbReference>
<dbReference type="InterPro" id="IPR001958">
    <property type="entry name" value="Tet-R_TetA/multi-R_MdtG-like"/>
</dbReference>
<evidence type="ECO:0000256" key="6">
    <source>
        <dbReference type="ARBA" id="ARBA00023136"/>
    </source>
</evidence>
<keyword evidence="10" id="KW-1185">Reference proteome</keyword>
<evidence type="ECO:0000256" key="5">
    <source>
        <dbReference type="ARBA" id="ARBA00022989"/>
    </source>
</evidence>
<keyword evidence="6 7" id="KW-0472">Membrane</keyword>
<feature type="transmembrane region" description="Helical" evidence="7">
    <location>
        <begin position="110"/>
        <end position="132"/>
    </location>
</feature>
<feature type="transmembrane region" description="Helical" evidence="7">
    <location>
        <begin position="272"/>
        <end position="300"/>
    </location>
</feature>
<comment type="subcellular location">
    <subcellularLocation>
        <location evidence="1">Cell membrane</location>
        <topology evidence="1">Multi-pass membrane protein</topology>
    </subcellularLocation>
</comment>
<evidence type="ECO:0000256" key="3">
    <source>
        <dbReference type="ARBA" id="ARBA00022475"/>
    </source>
</evidence>
<dbReference type="PANTHER" id="PTHR23517">
    <property type="entry name" value="RESISTANCE PROTEIN MDTM, PUTATIVE-RELATED-RELATED"/>
    <property type="match status" value="1"/>
</dbReference>
<dbReference type="PANTHER" id="PTHR23517:SF2">
    <property type="entry name" value="MULTIDRUG RESISTANCE PROTEIN MDTH"/>
    <property type="match status" value="1"/>
</dbReference>
<organism evidence="9 10">
    <name type="scientific">Salana multivorans</name>
    <dbReference type="NCBI Taxonomy" id="120377"/>
    <lineage>
        <taxon>Bacteria</taxon>
        <taxon>Bacillati</taxon>
        <taxon>Actinomycetota</taxon>
        <taxon>Actinomycetes</taxon>
        <taxon>Micrococcales</taxon>
        <taxon>Beutenbergiaceae</taxon>
        <taxon>Salana</taxon>
    </lineage>
</organism>
<keyword evidence="5 7" id="KW-1133">Transmembrane helix</keyword>
<keyword evidence="2" id="KW-0813">Transport</keyword>
<accession>A0A3N2D0A5</accession>
<evidence type="ECO:0000256" key="1">
    <source>
        <dbReference type="ARBA" id="ARBA00004651"/>
    </source>
</evidence>
<dbReference type="AlphaFoldDB" id="A0A3N2D0A5"/>
<protein>
    <submittedName>
        <fullName evidence="9">MFS transporter</fullName>
    </submittedName>
</protein>
<feature type="transmembrane region" description="Helical" evidence="7">
    <location>
        <begin position="343"/>
        <end position="365"/>
    </location>
</feature>
<dbReference type="GO" id="GO:0005886">
    <property type="term" value="C:plasma membrane"/>
    <property type="evidence" value="ECO:0007669"/>
    <property type="project" value="UniProtKB-SubCell"/>
</dbReference>
<sequence length="444" mass="44918">MGERATAASDGLGAASVVGRLAPMIYGPTLLFSIGEGAVLPLLPVLATRLGADVATAALVGTMLVVGELIGSIPAGVAVTRIGERWSMAIAAAVAFVGVLLMAWSPGVPVLLASALLVGLSSATFGVARLAFMTLRVPFSFRARSLSLLGGTGRLGLFLGPFIAAGLLALTGSDTATLWLFAALLVGVVLLVLLGPDPERAVPVQVVPAASGPVVPVAPVAPADGTGSPARAGSRPGVWRTTWHFRDVLSRLGLAAAALSAVRSARQIVLPLWGVSLGMDAGSIALVVGVSGAVDFALFYASGQVMDRFGRLWATLPACLLMGVGFLALALTHDVSGAPRWFLALGIVLGLGNGLSSGSLMTLGADLAPREDPAPFLGSWRTLQTAGGALTPAMVSAVTALGSISLAVGLVGVIGLAGAVGFRRWIPRFVPPPARAGRATRDRE</sequence>
<reference evidence="9 10" key="1">
    <citation type="submission" date="2018-11" db="EMBL/GenBank/DDBJ databases">
        <title>Sequencing the genomes of 1000 actinobacteria strains.</title>
        <authorList>
            <person name="Klenk H.-P."/>
        </authorList>
    </citation>
    <scope>NUCLEOTIDE SEQUENCE [LARGE SCALE GENOMIC DNA]</scope>
    <source>
        <strain evidence="9 10">DSM 13521</strain>
    </source>
</reference>
<dbReference type="InterPro" id="IPR020846">
    <property type="entry name" value="MFS_dom"/>
</dbReference>
<evidence type="ECO:0000259" key="8">
    <source>
        <dbReference type="PROSITE" id="PS50850"/>
    </source>
</evidence>
<evidence type="ECO:0000313" key="10">
    <source>
        <dbReference type="Proteomes" id="UP000275356"/>
    </source>
</evidence>
<dbReference type="Proteomes" id="UP000275356">
    <property type="component" value="Unassembled WGS sequence"/>
</dbReference>
<proteinExistence type="predicted"/>
<feature type="transmembrane region" description="Helical" evidence="7">
    <location>
        <begin position="400"/>
        <end position="422"/>
    </location>
</feature>
<dbReference type="InterPro" id="IPR050171">
    <property type="entry name" value="MFS_Transporters"/>
</dbReference>
<feature type="transmembrane region" description="Helical" evidence="7">
    <location>
        <begin position="86"/>
        <end position="104"/>
    </location>
</feature>
<feature type="domain" description="Major facilitator superfamily (MFS) profile" evidence="8">
    <location>
        <begin position="21"/>
        <end position="430"/>
    </location>
</feature>
<feature type="transmembrane region" description="Helical" evidence="7">
    <location>
        <begin position="54"/>
        <end position="79"/>
    </location>
</feature>
<keyword evidence="3" id="KW-1003">Cell membrane</keyword>
<name>A0A3N2D0A5_9MICO</name>
<gene>
    <name evidence="9" type="ORF">EDD28_2618</name>
</gene>
<dbReference type="EMBL" id="RKHQ01000002">
    <property type="protein sequence ID" value="ROR93210.1"/>
    <property type="molecule type" value="Genomic_DNA"/>
</dbReference>
<feature type="transmembrane region" description="Helical" evidence="7">
    <location>
        <begin position="312"/>
        <end position="331"/>
    </location>
</feature>
<comment type="caution">
    <text evidence="9">The sequence shown here is derived from an EMBL/GenBank/DDBJ whole genome shotgun (WGS) entry which is preliminary data.</text>
</comment>
<dbReference type="SUPFAM" id="SSF103473">
    <property type="entry name" value="MFS general substrate transporter"/>
    <property type="match status" value="1"/>
</dbReference>
<feature type="transmembrane region" description="Helical" evidence="7">
    <location>
        <begin position="153"/>
        <end position="170"/>
    </location>
</feature>